<keyword evidence="1" id="KW-1133">Transmembrane helix</keyword>
<keyword evidence="1" id="KW-0812">Transmembrane</keyword>
<evidence type="ECO:0000256" key="1">
    <source>
        <dbReference type="SAM" id="Phobius"/>
    </source>
</evidence>
<dbReference type="RefSeq" id="WP_142832095.1">
    <property type="nucleotide sequence ID" value="NZ_CP117268.1"/>
</dbReference>
<name>A0ABY8IPG8_9HYPH</name>
<accession>A0ABY8IPG8</accession>
<dbReference type="Proteomes" id="UP000318939">
    <property type="component" value="Plasmid unnamed1"/>
</dbReference>
<keyword evidence="3" id="KW-1185">Reference proteome</keyword>
<feature type="transmembrane region" description="Helical" evidence="1">
    <location>
        <begin position="7"/>
        <end position="24"/>
    </location>
</feature>
<reference evidence="2 3" key="1">
    <citation type="journal article" date="2019" name="Phytopathology">
        <title>A Novel Group of Rhizobium tumorigenes-Like Agrobacteria Associated with Crown Gall Disease of Rhododendron and Blueberry.</title>
        <authorList>
            <person name="Kuzmanovic N."/>
            <person name="Behrens P."/>
            <person name="Idczak E."/>
            <person name="Wagner S."/>
            <person name="Gotz M."/>
            <person name="Sproer C."/>
            <person name="Bunk B."/>
            <person name="Overmann J."/>
            <person name="Smalla K."/>
        </authorList>
    </citation>
    <scope>NUCLEOTIDE SEQUENCE [LARGE SCALE GENOMIC DNA]</scope>
    <source>
        <strain evidence="3">rho-6.2</strain>
    </source>
</reference>
<proteinExistence type="predicted"/>
<keyword evidence="2" id="KW-0614">Plasmid</keyword>
<organism evidence="2 3">
    <name type="scientific">Rhizobium rhododendri</name>
    <dbReference type="NCBI Taxonomy" id="2506430"/>
    <lineage>
        <taxon>Bacteria</taxon>
        <taxon>Pseudomonadati</taxon>
        <taxon>Pseudomonadota</taxon>
        <taxon>Alphaproteobacteria</taxon>
        <taxon>Hyphomicrobiales</taxon>
        <taxon>Rhizobiaceae</taxon>
        <taxon>Rhizobium/Agrobacterium group</taxon>
        <taxon>Rhizobium</taxon>
    </lineage>
</organism>
<evidence type="ECO:0000313" key="2">
    <source>
        <dbReference type="EMBL" id="WFS25196.1"/>
    </source>
</evidence>
<gene>
    <name evidence="2" type="ORF">PR018_23305</name>
</gene>
<evidence type="ECO:0000313" key="3">
    <source>
        <dbReference type="Proteomes" id="UP000318939"/>
    </source>
</evidence>
<geneLocation type="plasmid" evidence="2 3">
    <name>unnamed1</name>
</geneLocation>
<dbReference type="EMBL" id="CP117268">
    <property type="protein sequence ID" value="WFS25196.1"/>
    <property type="molecule type" value="Genomic_DNA"/>
</dbReference>
<protein>
    <submittedName>
        <fullName evidence="2">Uncharacterized protein</fullName>
    </submittedName>
</protein>
<sequence length="252" mass="28116">MRSRFSPLNSLYIGLALFFLWIAIDELKTTVRFSDIFYLNATLTQQDSANAVAIGRFALEAEAVITNGECRADVVSGGMTFVLRDLDMQDVVNHYEAWAASMARADRYITHALSCNPGDGDLWARLAMIRQASSENADQVFSLMSRSALLAPSEMYVIRARFFVWRKATVATLDRSADILQHDIRTVLNYAYPKDIVDVLANAGDNLKPHILEAGKLIPAARLAALRAEHIDPLRSGIYCGDCRGDRERELK</sequence>
<reference evidence="2 3" key="2">
    <citation type="journal article" date="2023" name="MicrobiologyOpen">
        <title>Genomics of the tumorigenes clade of the family Rhizobiaceae and description of Rhizobium rhododendri sp. nov.</title>
        <authorList>
            <person name="Kuzmanovic N."/>
            <person name="diCenzo G.C."/>
            <person name="Bunk B."/>
            <person name="Sproeer C."/>
            <person name="Fruehling A."/>
            <person name="Neumann-Schaal M."/>
            <person name="Overmann J."/>
            <person name="Smalla K."/>
        </authorList>
    </citation>
    <scope>NUCLEOTIDE SEQUENCE [LARGE SCALE GENOMIC DNA]</scope>
    <source>
        <strain evidence="3">rho-6.2</strain>
        <plasmid evidence="2 3">unnamed1</plasmid>
    </source>
</reference>
<keyword evidence="1" id="KW-0472">Membrane</keyword>